<protein>
    <submittedName>
        <fullName evidence="8">YihY/virulence factor BrkB family protein</fullName>
    </submittedName>
</protein>
<dbReference type="PANTHER" id="PTHR30213:SF1">
    <property type="entry name" value="INNER MEMBRANE PROTEIN YHJD"/>
    <property type="match status" value="1"/>
</dbReference>
<dbReference type="Pfam" id="PF03631">
    <property type="entry name" value="Virul_fac_BrkB"/>
    <property type="match status" value="1"/>
</dbReference>
<evidence type="ECO:0000313" key="9">
    <source>
        <dbReference type="Proteomes" id="UP000437709"/>
    </source>
</evidence>
<reference evidence="8 9" key="1">
    <citation type="submission" date="2019-10" db="EMBL/GenBank/DDBJ databases">
        <title>Georgenia wutianyii sp. nov. and Georgenia yuyongxinii sp. nov. isolated from plateau pika (Ochotona curzoniae) in the Qinghai-Tibet plateau of China.</title>
        <authorList>
            <person name="Tian Z."/>
        </authorList>
    </citation>
    <scope>NUCLEOTIDE SEQUENCE [LARGE SCALE GENOMIC DNA]</scope>
    <source>
        <strain evidence="8 9">JCM 19765</strain>
    </source>
</reference>
<feature type="transmembrane region" description="Helical" evidence="7">
    <location>
        <begin position="218"/>
        <end position="237"/>
    </location>
</feature>
<feature type="transmembrane region" description="Helical" evidence="7">
    <location>
        <begin position="174"/>
        <end position="198"/>
    </location>
</feature>
<evidence type="ECO:0000256" key="2">
    <source>
        <dbReference type="ARBA" id="ARBA00022475"/>
    </source>
</evidence>
<dbReference type="RefSeq" id="WP_152194794.1">
    <property type="nucleotide sequence ID" value="NZ_VUKD01000002.1"/>
</dbReference>
<feature type="transmembrane region" description="Helical" evidence="7">
    <location>
        <begin position="57"/>
        <end position="81"/>
    </location>
</feature>
<gene>
    <name evidence="8" type="ORF">GB881_06310</name>
</gene>
<organism evidence="8 9">
    <name type="scientific">Georgenia subflava</name>
    <dbReference type="NCBI Taxonomy" id="1622177"/>
    <lineage>
        <taxon>Bacteria</taxon>
        <taxon>Bacillati</taxon>
        <taxon>Actinomycetota</taxon>
        <taxon>Actinomycetes</taxon>
        <taxon>Micrococcales</taxon>
        <taxon>Bogoriellaceae</taxon>
        <taxon>Georgenia</taxon>
    </lineage>
</organism>
<accession>A0A6N7EE32</accession>
<dbReference type="PANTHER" id="PTHR30213">
    <property type="entry name" value="INNER MEMBRANE PROTEIN YHJD"/>
    <property type="match status" value="1"/>
</dbReference>
<feature type="transmembrane region" description="Helical" evidence="7">
    <location>
        <begin position="249"/>
        <end position="270"/>
    </location>
</feature>
<dbReference type="GO" id="GO:0005886">
    <property type="term" value="C:plasma membrane"/>
    <property type="evidence" value="ECO:0007669"/>
    <property type="project" value="UniProtKB-SubCell"/>
</dbReference>
<feature type="region of interest" description="Disordered" evidence="6">
    <location>
        <begin position="1"/>
        <end position="25"/>
    </location>
</feature>
<feature type="transmembrane region" description="Helical" evidence="7">
    <location>
        <begin position="282"/>
        <end position="307"/>
    </location>
</feature>
<feature type="transmembrane region" description="Helical" evidence="7">
    <location>
        <begin position="132"/>
        <end position="153"/>
    </location>
</feature>
<evidence type="ECO:0000256" key="1">
    <source>
        <dbReference type="ARBA" id="ARBA00004651"/>
    </source>
</evidence>
<name>A0A6N7EE32_9MICO</name>
<dbReference type="AlphaFoldDB" id="A0A6N7EE32"/>
<comment type="caution">
    <text evidence="8">The sequence shown here is derived from an EMBL/GenBank/DDBJ whole genome shotgun (WGS) entry which is preliminary data.</text>
</comment>
<keyword evidence="3 7" id="KW-0812">Transmembrane</keyword>
<keyword evidence="9" id="KW-1185">Reference proteome</keyword>
<comment type="subcellular location">
    <subcellularLocation>
        <location evidence="1">Cell membrane</location>
        <topology evidence="1">Multi-pass membrane protein</topology>
    </subcellularLocation>
</comment>
<keyword evidence="5 7" id="KW-0472">Membrane</keyword>
<evidence type="ECO:0000313" key="8">
    <source>
        <dbReference type="EMBL" id="MPV36672.1"/>
    </source>
</evidence>
<dbReference type="Proteomes" id="UP000437709">
    <property type="component" value="Unassembled WGS sequence"/>
</dbReference>
<evidence type="ECO:0000256" key="6">
    <source>
        <dbReference type="SAM" id="MobiDB-lite"/>
    </source>
</evidence>
<dbReference type="OrthoDB" id="5143175at2"/>
<sequence>MSSPARSESPGAESPGSAATGDDDGGIVGRARRALDWWKGTRLGRALARYSIAKGGLLAGGISYSALFSIFAALAIAWTVFMAVLGDNAQLRQAVLDAVDDALPGIIDDGSGSGIIPPEALVQDTALTPGSIAAAAVLLWTALSVMSALKSSIRAMFGIVAPPENLAVSKVRDLLGFLVLALGVVLTAALGIVAGTLGEAVLDALGIEGTFAGGSLRVLGYAVALVVDWVVYVMLIRAIAGVRPPRRDLFLGALLGAVASGVIRALGTTLVGAVDDPLLQSFAALATLLLWVNLVSRVALMVCAFTANPPAPERPESPEEVHLTSSPNYVTVSDPATTEWEYQPVTGTVLPDETLRPDYEPEPEPRRSGLVGWWQRRRISRLEDRLAEARARYAEGARAQR</sequence>
<evidence type="ECO:0000256" key="5">
    <source>
        <dbReference type="ARBA" id="ARBA00023136"/>
    </source>
</evidence>
<keyword evidence="2" id="KW-1003">Cell membrane</keyword>
<proteinExistence type="predicted"/>
<evidence type="ECO:0000256" key="7">
    <source>
        <dbReference type="SAM" id="Phobius"/>
    </source>
</evidence>
<dbReference type="EMBL" id="WHPC01000016">
    <property type="protein sequence ID" value="MPV36672.1"/>
    <property type="molecule type" value="Genomic_DNA"/>
</dbReference>
<evidence type="ECO:0000256" key="3">
    <source>
        <dbReference type="ARBA" id="ARBA00022692"/>
    </source>
</evidence>
<evidence type="ECO:0000256" key="4">
    <source>
        <dbReference type="ARBA" id="ARBA00022989"/>
    </source>
</evidence>
<dbReference type="InterPro" id="IPR017039">
    <property type="entry name" value="Virul_fac_BrkB"/>
</dbReference>
<keyword evidence="4 7" id="KW-1133">Transmembrane helix</keyword>